<accession>A0AAN3DA99</accession>
<reference evidence="2" key="2">
    <citation type="submission" date="2007-04" db="EMBL/GenBank/DDBJ databases">
        <title>Draft genome sequence of Bacteroides ovatus (ATCC 8483).</title>
        <authorList>
            <person name="Sudarsanam P."/>
            <person name="Ley R."/>
            <person name="Guruge J."/>
            <person name="Turnbaugh P.J."/>
            <person name="Mahowald M."/>
            <person name="Liep D."/>
            <person name="Gordon J."/>
        </authorList>
    </citation>
    <scope>NUCLEOTIDE SEQUENCE [LARGE SCALE GENOMIC DNA]</scope>
    <source>
        <strain evidence="2">ATCC 8483 / DSM 1896 / JCM 5824 / BCRC 10623 / CCUG 4943 / NCTC 11153</strain>
    </source>
</reference>
<dbReference type="Proteomes" id="UP000005475">
    <property type="component" value="Unassembled WGS sequence"/>
</dbReference>
<sequence>MLTFFQTFYSYTGIGMGIASFYQYCVLEHVRFDIYF</sequence>
<evidence type="ECO:0000313" key="2">
    <source>
        <dbReference type="Proteomes" id="UP000005475"/>
    </source>
</evidence>
<gene>
    <name evidence="1" type="ORF">BACOVA_00035</name>
</gene>
<organism evidence="1 2">
    <name type="scientific">Bacteroides ovatus (strain ATCC 8483 / DSM 1896 / JCM 5824 / BCRC 10623 / CCUG 4943 / NCTC 11153)</name>
    <dbReference type="NCBI Taxonomy" id="411476"/>
    <lineage>
        <taxon>Bacteria</taxon>
        <taxon>Pseudomonadati</taxon>
        <taxon>Bacteroidota</taxon>
        <taxon>Bacteroidia</taxon>
        <taxon>Bacteroidales</taxon>
        <taxon>Bacteroidaceae</taxon>
        <taxon>Bacteroides</taxon>
    </lineage>
</organism>
<dbReference type="AlphaFoldDB" id="A0AAN3DA99"/>
<name>A0AAN3DA99_BACO1</name>
<proteinExistence type="predicted"/>
<reference evidence="1 2" key="1">
    <citation type="submission" date="2007-03" db="EMBL/GenBank/DDBJ databases">
        <authorList>
            <person name="Fulton L."/>
            <person name="Clifton S."/>
            <person name="Fulton B."/>
            <person name="Xu J."/>
            <person name="Minx P."/>
            <person name="Pepin K.H."/>
            <person name="Johnson M."/>
            <person name="Thiruvilangam P."/>
            <person name="Bhonagiri V."/>
            <person name="Nash W.E."/>
            <person name="Mardis E.R."/>
            <person name="Wilson R.K."/>
        </authorList>
    </citation>
    <scope>NUCLEOTIDE SEQUENCE [LARGE SCALE GENOMIC DNA]</scope>
    <source>
        <strain evidence="2">ATCC 8483 / DSM 1896 / JCM 5824 / BCRC 10623 / CCUG 4943 / NCTC 11153</strain>
    </source>
</reference>
<evidence type="ECO:0000313" key="1">
    <source>
        <dbReference type="EMBL" id="EDO14254.1"/>
    </source>
</evidence>
<protein>
    <submittedName>
        <fullName evidence="1">Uncharacterized protein</fullName>
    </submittedName>
</protein>
<comment type="caution">
    <text evidence="1">The sequence shown here is derived from an EMBL/GenBank/DDBJ whole genome shotgun (WGS) entry which is preliminary data.</text>
</comment>
<dbReference type="EMBL" id="AAXF02000018">
    <property type="protein sequence ID" value="EDO14254.1"/>
    <property type="molecule type" value="Genomic_DNA"/>
</dbReference>